<evidence type="ECO:0000256" key="1">
    <source>
        <dbReference type="PROSITE-ProRule" id="PRU00023"/>
    </source>
</evidence>
<dbReference type="Gene3D" id="1.25.40.20">
    <property type="entry name" value="Ankyrin repeat-containing domain"/>
    <property type="match status" value="1"/>
</dbReference>
<evidence type="ECO:0000313" key="3">
    <source>
        <dbReference type="Proteomes" id="UP001164746"/>
    </source>
</evidence>
<dbReference type="Proteomes" id="UP001164746">
    <property type="component" value="Chromosome 2"/>
</dbReference>
<reference evidence="2" key="1">
    <citation type="submission" date="2022-11" db="EMBL/GenBank/DDBJ databases">
        <title>Centuries of genome instability and evolution in soft-shell clam transmissible cancer (bioRxiv).</title>
        <authorList>
            <person name="Hart S.F.M."/>
            <person name="Yonemitsu M.A."/>
            <person name="Giersch R.M."/>
            <person name="Beal B.F."/>
            <person name="Arriagada G."/>
            <person name="Davis B.W."/>
            <person name="Ostrander E.A."/>
            <person name="Goff S.P."/>
            <person name="Metzger M.J."/>
        </authorList>
    </citation>
    <scope>NUCLEOTIDE SEQUENCE</scope>
    <source>
        <strain evidence="2">MELC-2E11</strain>
        <tissue evidence="2">Siphon/mantle</tissue>
    </source>
</reference>
<dbReference type="SUPFAM" id="SSF48403">
    <property type="entry name" value="Ankyrin repeat"/>
    <property type="match status" value="1"/>
</dbReference>
<accession>A0ABY7DJZ9</accession>
<evidence type="ECO:0000313" key="2">
    <source>
        <dbReference type="EMBL" id="WAQ96670.1"/>
    </source>
</evidence>
<dbReference type="SMART" id="SM00248">
    <property type="entry name" value="ANK"/>
    <property type="match status" value="1"/>
</dbReference>
<dbReference type="EMBL" id="CP111013">
    <property type="protein sequence ID" value="WAQ96670.1"/>
    <property type="molecule type" value="Genomic_DNA"/>
</dbReference>
<dbReference type="PANTHER" id="PTHR24192">
    <property type="entry name" value="ANKYRIN REPEAT DOMAIN 40"/>
    <property type="match status" value="1"/>
</dbReference>
<organism evidence="2 3">
    <name type="scientific">Mya arenaria</name>
    <name type="common">Soft-shell clam</name>
    <dbReference type="NCBI Taxonomy" id="6604"/>
    <lineage>
        <taxon>Eukaryota</taxon>
        <taxon>Metazoa</taxon>
        <taxon>Spiralia</taxon>
        <taxon>Lophotrochozoa</taxon>
        <taxon>Mollusca</taxon>
        <taxon>Bivalvia</taxon>
        <taxon>Autobranchia</taxon>
        <taxon>Heteroconchia</taxon>
        <taxon>Euheterodonta</taxon>
        <taxon>Imparidentia</taxon>
        <taxon>Neoheterodontei</taxon>
        <taxon>Myida</taxon>
        <taxon>Myoidea</taxon>
        <taxon>Myidae</taxon>
        <taxon>Mya</taxon>
    </lineage>
</organism>
<sequence length="226" mass="25439">MNVEAAEKEEKLRESACIGDLDQVIKLVEHDHVNVNSQNNINGWTALHWACKRNHIDIVKYLLAHDSGGVSEAPSFAITPSYLKFPVFPYASRDPVPPAIDSQHHAPALVNGHTGPTLRSDPNELVLKARVAYLTDRDFIEVELSRQTLTFEALLTMLTRELGVDRSLVHKIRKLPDTVLRKDKDVARLVDFQEVELVLTNRAMSSSSRGYASDLSDSFKHEQILY</sequence>
<gene>
    <name evidence="2" type="ORF">MAR_029360</name>
</gene>
<dbReference type="PANTHER" id="PTHR24192:SF3">
    <property type="entry name" value="ANKYRIN REPEAT DOMAIN 40"/>
    <property type="match status" value="1"/>
</dbReference>
<feature type="repeat" description="ANK" evidence="1">
    <location>
        <begin position="42"/>
        <end position="63"/>
    </location>
</feature>
<protein>
    <submittedName>
        <fullName evidence="2">ANR40-like protein</fullName>
    </submittedName>
</protein>
<keyword evidence="3" id="KW-1185">Reference proteome</keyword>
<keyword evidence="1" id="KW-0040">ANK repeat</keyword>
<dbReference type="InterPro" id="IPR039195">
    <property type="entry name" value="ANKRD40"/>
</dbReference>
<proteinExistence type="predicted"/>
<dbReference type="InterPro" id="IPR036770">
    <property type="entry name" value="Ankyrin_rpt-contain_sf"/>
</dbReference>
<dbReference type="PROSITE" id="PS50297">
    <property type="entry name" value="ANK_REP_REGION"/>
    <property type="match status" value="1"/>
</dbReference>
<dbReference type="InterPro" id="IPR002110">
    <property type="entry name" value="Ankyrin_rpt"/>
</dbReference>
<dbReference type="PROSITE" id="PS50088">
    <property type="entry name" value="ANK_REPEAT"/>
    <property type="match status" value="1"/>
</dbReference>
<name>A0ABY7DJZ9_MYAAR</name>
<dbReference type="Pfam" id="PF12796">
    <property type="entry name" value="Ank_2"/>
    <property type="match status" value="1"/>
</dbReference>